<reference evidence="8" key="1">
    <citation type="submission" date="2022-03" db="EMBL/GenBank/DDBJ databases">
        <authorList>
            <person name="Woo C.Y."/>
        </authorList>
    </citation>
    <scope>NUCLEOTIDE SEQUENCE</scope>
    <source>
        <strain evidence="8">CYS-02</strain>
    </source>
</reference>
<keyword evidence="5 7" id="KW-0472">Membrane</keyword>
<feature type="transmembrane region" description="Helical" evidence="7">
    <location>
        <begin position="298"/>
        <end position="315"/>
    </location>
</feature>
<dbReference type="CDD" id="cd06581">
    <property type="entry name" value="TM_PBP1_LivM_like"/>
    <property type="match status" value="1"/>
</dbReference>
<dbReference type="GO" id="GO:0005886">
    <property type="term" value="C:plasma membrane"/>
    <property type="evidence" value="ECO:0007669"/>
    <property type="project" value="UniProtKB-SubCell"/>
</dbReference>
<keyword evidence="9" id="KW-1185">Reference proteome</keyword>
<feature type="transmembrane region" description="Helical" evidence="7">
    <location>
        <begin position="133"/>
        <end position="156"/>
    </location>
</feature>
<evidence type="ECO:0000256" key="1">
    <source>
        <dbReference type="ARBA" id="ARBA00004651"/>
    </source>
</evidence>
<evidence type="ECO:0000256" key="5">
    <source>
        <dbReference type="ARBA" id="ARBA00023136"/>
    </source>
</evidence>
<feature type="transmembrane region" description="Helical" evidence="7">
    <location>
        <begin position="104"/>
        <end position="126"/>
    </location>
</feature>
<dbReference type="InterPro" id="IPR001851">
    <property type="entry name" value="ABC_transp_permease"/>
</dbReference>
<comment type="caution">
    <text evidence="8">The sequence shown here is derived from an EMBL/GenBank/DDBJ whole genome shotgun (WGS) entry which is preliminary data.</text>
</comment>
<evidence type="ECO:0000256" key="7">
    <source>
        <dbReference type="SAM" id="Phobius"/>
    </source>
</evidence>
<dbReference type="EMBL" id="JALGBI010000002">
    <property type="protein sequence ID" value="MCJ0764833.1"/>
    <property type="molecule type" value="Genomic_DNA"/>
</dbReference>
<evidence type="ECO:0000256" key="6">
    <source>
        <dbReference type="SAM" id="MobiDB-lite"/>
    </source>
</evidence>
<feature type="compositionally biased region" description="Polar residues" evidence="6">
    <location>
        <begin position="349"/>
        <end position="362"/>
    </location>
</feature>
<accession>A0A9X1VX32</accession>
<sequence>MPRTAPSQDDAIRLTPWRVERWTPTARTSVALLVAAQLGLALAPLVLDAGWVDRLTTLFIYAILALMWNALAGYAGQVSVGHQAFFGLGAYAAVRLANAGMSPYPALLAGALAVAALSIPISYLMLRLRGGEFAIGMWVLAALAHLLVNLDTLIQGETGTSLIALQQYDPGTRRLTTYWMALAVMVALGWCVFVLLRSRTGVALQAIRDDEDAAASVGVRVLPAKRLIFVLSAFGCAAAGALWLATSVTFQPKTYFSVQWTAYMLFMVLVGGIGTYEGPIIGAALFFAIETFFGATGVTYLIGLGVVAVLFALFLPKGLWGEFEQRTGLQLLPVGYRLNADPAPARRSQAPTRSTPLENSHA</sequence>
<feature type="transmembrane region" description="Helical" evidence="7">
    <location>
        <begin position="176"/>
        <end position="196"/>
    </location>
</feature>
<evidence type="ECO:0000256" key="2">
    <source>
        <dbReference type="ARBA" id="ARBA00022475"/>
    </source>
</evidence>
<keyword evidence="2" id="KW-1003">Cell membrane</keyword>
<feature type="transmembrane region" description="Helical" evidence="7">
    <location>
        <begin position="262"/>
        <end position="286"/>
    </location>
</feature>
<organism evidence="8 9">
    <name type="scientific">Variovorax terrae</name>
    <dbReference type="NCBI Taxonomy" id="2923278"/>
    <lineage>
        <taxon>Bacteria</taxon>
        <taxon>Pseudomonadati</taxon>
        <taxon>Pseudomonadota</taxon>
        <taxon>Betaproteobacteria</taxon>
        <taxon>Burkholderiales</taxon>
        <taxon>Comamonadaceae</taxon>
        <taxon>Variovorax</taxon>
    </lineage>
</organism>
<dbReference type="AlphaFoldDB" id="A0A9X1VX32"/>
<feature type="transmembrane region" description="Helical" evidence="7">
    <location>
        <begin position="227"/>
        <end position="250"/>
    </location>
</feature>
<proteinExistence type="predicted"/>
<dbReference type="PANTHER" id="PTHR30482">
    <property type="entry name" value="HIGH-AFFINITY BRANCHED-CHAIN AMINO ACID TRANSPORT SYSTEM PERMEASE"/>
    <property type="match status" value="1"/>
</dbReference>
<dbReference type="PANTHER" id="PTHR30482:SF17">
    <property type="entry name" value="ABC TRANSPORTER ATP-BINDING PROTEIN"/>
    <property type="match status" value="1"/>
</dbReference>
<evidence type="ECO:0000256" key="4">
    <source>
        <dbReference type="ARBA" id="ARBA00022989"/>
    </source>
</evidence>
<evidence type="ECO:0000313" key="9">
    <source>
        <dbReference type="Proteomes" id="UP001139447"/>
    </source>
</evidence>
<feature type="transmembrane region" description="Helical" evidence="7">
    <location>
        <begin position="30"/>
        <end position="51"/>
    </location>
</feature>
<comment type="subcellular location">
    <subcellularLocation>
        <location evidence="1">Cell membrane</location>
        <topology evidence="1">Multi-pass membrane protein</topology>
    </subcellularLocation>
</comment>
<gene>
    <name evidence="8" type="ORF">MMF98_16570</name>
</gene>
<dbReference type="RefSeq" id="WP_243307786.1">
    <property type="nucleotide sequence ID" value="NZ_JALGBI010000002.1"/>
</dbReference>
<name>A0A9X1VX32_9BURK</name>
<keyword evidence="3 7" id="KW-0812">Transmembrane</keyword>
<dbReference type="Pfam" id="PF02653">
    <property type="entry name" value="BPD_transp_2"/>
    <property type="match status" value="1"/>
</dbReference>
<feature type="transmembrane region" description="Helical" evidence="7">
    <location>
        <begin position="58"/>
        <end position="76"/>
    </location>
</feature>
<dbReference type="InterPro" id="IPR043428">
    <property type="entry name" value="LivM-like"/>
</dbReference>
<dbReference type="Proteomes" id="UP001139447">
    <property type="component" value="Unassembled WGS sequence"/>
</dbReference>
<feature type="region of interest" description="Disordered" evidence="6">
    <location>
        <begin position="342"/>
        <end position="362"/>
    </location>
</feature>
<dbReference type="GO" id="GO:0015658">
    <property type="term" value="F:branched-chain amino acid transmembrane transporter activity"/>
    <property type="evidence" value="ECO:0007669"/>
    <property type="project" value="InterPro"/>
</dbReference>
<protein>
    <submittedName>
        <fullName evidence="8">Branched-chain amino acid ABC transporter permease</fullName>
    </submittedName>
</protein>
<keyword evidence="4 7" id="KW-1133">Transmembrane helix</keyword>
<evidence type="ECO:0000313" key="8">
    <source>
        <dbReference type="EMBL" id="MCJ0764833.1"/>
    </source>
</evidence>
<evidence type="ECO:0000256" key="3">
    <source>
        <dbReference type="ARBA" id="ARBA00022692"/>
    </source>
</evidence>